<comment type="caution">
    <text evidence="2">The sequence shown here is derived from an EMBL/GenBank/DDBJ whole genome shotgun (WGS) entry which is preliminary data.</text>
</comment>
<gene>
    <name evidence="2" type="ORF">TCEL_02369</name>
</gene>
<evidence type="ECO:0000313" key="2">
    <source>
        <dbReference type="EMBL" id="CDF59297.1"/>
    </source>
</evidence>
<feature type="domain" description="HD" evidence="1">
    <location>
        <begin position="45"/>
        <end position="144"/>
    </location>
</feature>
<dbReference type="GO" id="GO:0016787">
    <property type="term" value="F:hydrolase activity"/>
    <property type="evidence" value="ECO:0007669"/>
    <property type="project" value="UniProtKB-KW"/>
</dbReference>
<dbReference type="Gene3D" id="1.10.3210.10">
    <property type="entry name" value="Hypothetical protein af1432"/>
    <property type="match status" value="1"/>
</dbReference>
<evidence type="ECO:0000313" key="3">
    <source>
        <dbReference type="Proteomes" id="UP000014923"/>
    </source>
</evidence>
<keyword evidence="2" id="KW-0378">Hydrolase</keyword>
<reference evidence="2" key="1">
    <citation type="submission" date="2013-03" db="EMBL/GenBank/DDBJ databases">
        <title>Draft genome sequence of the hydrogen-ethanol-producing anaerobic alkalithermophilic Caloramator celere.</title>
        <authorList>
            <person name="Ciranna A."/>
            <person name="Larjo A."/>
            <person name="Kivisto A."/>
            <person name="Santala V."/>
            <person name="Roos C."/>
            <person name="Karp M."/>
        </authorList>
    </citation>
    <scope>NUCLEOTIDE SEQUENCE [LARGE SCALE GENOMIC DNA]</scope>
    <source>
        <strain evidence="2">DSM 8682</strain>
    </source>
</reference>
<dbReference type="AlphaFoldDB" id="R7RSW6"/>
<protein>
    <submittedName>
        <fullName evidence="2">Predicted HD superfamily hydrolase</fullName>
    </submittedName>
</protein>
<dbReference type="eggNOG" id="COG2206">
    <property type="taxonomic scope" value="Bacteria"/>
</dbReference>
<dbReference type="SUPFAM" id="SSF109604">
    <property type="entry name" value="HD-domain/PDEase-like"/>
    <property type="match status" value="1"/>
</dbReference>
<evidence type="ECO:0000259" key="1">
    <source>
        <dbReference type="Pfam" id="PF01966"/>
    </source>
</evidence>
<dbReference type="HOGENOM" id="CLU_124473_0_0_9"/>
<accession>R7RSW6</accession>
<organism evidence="2 3">
    <name type="scientific">Thermobrachium celere DSM 8682</name>
    <dbReference type="NCBI Taxonomy" id="941824"/>
    <lineage>
        <taxon>Bacteria</taxon>
        <taxon>Bacillati</taxon>
        <taxon>Bacillota</taxon>
        <taxon>Clostridia</taxon>
        <taxon>Eubacteriales</taxon>
        <taxon>Clostridiaceae</taxon>
        <taxon>Thermobrachium</taxon>
    </lineage>
</organism>
<dbReference type="RefSeq" id="WP_018666622.1">
    <property type="nucleotide sequence ID" value="NZ_HF952039.1"/>
</dbReference>
<name>R7RSW6_9CLOT</name>
<keyword evidence="3" id="KW-1185">Reference proteome</keyword>
<dbReference type="Proteomes" id="UP000014923">
    <property type="component" value="Unassembled WGS sequence"/>
</dbReference>
<dbReference type="OrthoDB" id="68032at2"/>
<sequence>MYRIRQFFWALFSKLTDDDKKFVNAYLSENERVLFNRLKESEKVHSVKVAKEVLERSLELDLYDINLIKAALLHDIGKIDSGLNVINKSIITIFNKLFPNFLKRFYNIRPIYAYYNHPEIALTYLNNCDNYIKFLIKNHHNYGINDKKLKILQEVDCKH</sequence>
<dbReference type="EMBL" id="CAVN010000154">
    <property type="protein sequence ID" value="CDF59297.1"/>
    <property type="molecule type" value="Genomic_DNA"/>
</dbReference>
<dbReference type="InterPro" id="IPR006674">
    <property type="entry name" value="HD_domain"/>
</dbReference>
<proteinExistence type="predicted"/>
<dbReference type="Pfam" id="PF01966">
    <property type="entry name" value="HD"/>
    <property type="match status" value="1"/>
</dbReference>